<keyword evidence="2" id="KW-0472">Membrane</keyword>
<dbReference type="OrthoDB" id="9131610at2"/>
<feature type="transmembrane region" description="Helical" evidence="2">
    <location>
        <begin position="33"/>
        <end position="50"/>
    </location>
</feature>
<dbReference type="RefSeq" id="WP_143814794.1">
    <property type="nucleotide sequence ID" value="NZ_LVJN01000019.1"/>
</dbReference>
<gene>
    <name evidence="3" type="ORF">MAIT1_04197</name>
</gene>
<evidence type="ECO:0000313" key="3">
    <source>
        <dbReference type="EMBL" id="OSM04321.1"/>
    </source>
</evidence>
<evidence type="ECO:0000313" key="4">
    <source>
        <dbReference type="Proteomes" id="UP000194003"/>
    </source>
</evidence>
<name>A0A1Y2K779_9PROT</name>
<evidence type="ECO:0000256" key="1">
    <source>
        <dbReference type="SAM" id="MobiDB-lite"/>
    </source>
</evidence>
<dbReference type="AlphaFoldDB" id="A0A1Y2K779"/>
<keyword evidence="4" id="KW-1185">Reference proteome</keyword>
<dbReference type="Proteomes" id="UP000194003">
    <property type="component" value="Unassembled WGS sequence"/>
</dbReference>
<reference evidence="3 4" key="1">
    <citation type="journal article" date="2016" name="BMC Genomics">
        <title>Combined genomic and structural analyses of a cultured magnetotactic bacterium reveals its niche adaptation to a dynamic environment.</title>
        <authorList>
            <person name="Araujo A.C."/>
            <person name="Morillo V."/>
            <person name="Cypriano J."/>
            <person name="Teixeira L.C."/>
            <person name="Leao P."/>
            <person name="Lyra S."/>
            <person name="Almeida L.G."/>
            <person name="Bazylinski D.A."/>
            <person name="Vasconcellos A.T."/>
            <person name="Abreu F."/>
            <person name="Lins U."/>
        </authorList>
    </citation>
    <scope>NUCLEOTIDE SEQUENCE [LARGE SCALE GENOMIC DNA]</scope>
    <source>
        <strain evidence="3 4">IT-1</strain>
    </source>
</reference>
<organism evidence="3 4">
    <name type="scientific">Magnetofaba australis IT-1</name>
    <dbReference type="NCBI Taxonomy" id="1434232"/>
    <lineage>
        <taxon>Bacteria</taxon>
        <taxon>Pseudomonadati</taxon>
        <taxon>Pseudomonadota</taxon>
        <taxon>Magnetococcia</taxon>
        <taxon>Magnetococcales</taxon>
        <taxon>Magnetococcaceae</taxon>
        <taxon>Magnetofaba</taxon>
    </lineage>
</organism>
<evidence type="ECO:0000256" key="2">
    <source>
        <dbReference type="SAM" id="Phobius"/>
    </source>
</evidence>
<dbReference type="STRING" id="1434232.MAIT1_04197"/>
<feature type="region of interest" description="Disordered" evidence="1">
    <location>
        <begin position="64"/>
        <end position="91"/>
    </location>
</feature>
<protein>
    <submittedName>
        <fullName evidence="3">Uncharacterized protein</fullName>
    </submittedName>
</protein>
<keyword evidence="2" id="KW-0812">Transmembrane</keyword>
<proteinExistence type="predicted"/>
<keyword evidence="2" id="KW-1133">Transmembrane helix</keyword>
<comment type="caution">
    <text evidence="3">The sequence shown here is derived from an EMBL/GenBank/DDBJ whole genome shotgun (WGS) entry which is preliminary data.</text>
</comment>
<accession>A0A1Y2K779</accession>
<dbReference type="EMBL" id="LVJN01000019">
    <property type="protein sequence ID" value="OSM04321.1"/>
    <property type="molecule type" value="Genomic_DNA"/>
</dbReference>
<sequence length="197" mass="22204">MMNSARRFWIGVLLAMALIPLLGGAGEAGFLALLNLLLFWGLFLVFWSALHHILQRYRPHDDPNAHARHGHAGASPPSRRTQQRPQDDAAKSEEPLFPALFEWDEPDDAATENQIGPYAGWRALDPDQWRIAAHGPIIGRFQNHPIPAWIRASDGRTADYHGVDQNPETGPTLCLESPDHAWWVTEPGLRYRLRTVE</sequence>